<evidence type="ECO:0000313" key="1">
    <source>
        <dbReference type="EMBL" id="KAJ8628083.1"/>
    </source>
</evidence>
<reference evidence="1 2" key="1">
    <citation type="journal article" date="2022" name="Hortic Res">
        <title>A haplotype resolved chromosomal level avocado genome allows analysis of novel avocado genes.</title>
        <authorList>
            <person name="Nath O."/>
            <person name="Fletcher S.J."/>
            <person name="Hayward A."/>
            <person name="Shaw L.M."/>
            <person name="Masouleh A.K."/>
            <person name="Furtado A."/>
            <person name="Henry R.J."/>
            <person name="Mitter N."/>
        </authorList>
    </citation>
    <scope>NUCLEOTIDE SEQUENCE [LARGE SCALE GENOMIC DNA]</scope>
    <source>
        <strain evidence="2">cv. Hass</strain>
    </source>
</reference>
<keyword evidence="2" id="KW-1185">Reference proteome</keyword>
<protein>
    <submittedName>
        <fullName evidence="1">Uncharacterized protein</fullName>
    </submittedName>
</protein>
<dbReference type="Proteomes" id="UP001234297">
    <property type="component" value="Chromosome 6"/>
</dbReference>
<organism evidence="1 2">
    <name type="scientific">Persea americana</name>
    <name type="common">Avocado</name>
    <dbReference type="NCBI Taxonomy" id="3435"/>
    <lineage>
        <taxon>Eukaryota</taxon>
        <taxon>Viridiplantae</taxon>
        <taxon>Streptophyta</taxon>
        <taxon>Embryophyta</taxon>
        <taxon>Tracheophyta</taxon>
        <taxon>Spermatophyta</taxon>
        <taxon>Magnoliopsida</taxon>
        <taxon>Magnoliidae</taxon>
        <taxon>Laurales</taxon>
        <taxon>Lauraceae</taxon>
        <taxon>Persea</taxon>
    </lineage>
</organism>
<proteinExistence type="predicted"/>
<gene>
    <name evidence="1" type="ORF">MRB53_021390</name>
</gene>
<sequence>MDCRKKDSKALLVIQQAVHESIFPRIAAANKSKDAWKILKDEYQGTDKRINRSAEKVIEQAFQSKLEVSPEKLKSQGSGVEQQFAGLARKKARVCWNWNEDEQVQVPFMMEPTHSSTSMEELLDPPTSSMEMSPSSQSSGASSSTSSRNSTPTRKKQAQWKDGIKP</sequence>
<comment type="caution">
    <text evidence="1">The sequence shown here is derived from an EMBL/GenBank/DDBJ whole genome shotgun (WGS) entry which is preliminary data.</text>
</comment>
<evidence type="ECO:0000313" key="2">
    <source>
        <dbReference type="Proteomes" id="UP001234297"/>
    </source>
</evidence>
<name>A0ACC2L401_PERAE</name>
<accession>A0ACC2L401</accession>
<dbReference type="EMBL" id="CM056814">
    <property type="protein sequence ID" value="KAJ8628083.1"/>
    <property type="molecule type" value="Genomic_DNA"/>
</dbReference>